<comment type="similarity">
    <text evidence="6">Belongs to the methyltransferase superfamily. RlmG family.</text>
</comment>
<evidence type="ECO:0000256" key="5">
    <source>
        <dbReference type="ARBA" id="ARBA00022691"/>
    </source>
</evidence>
<dbReference type="PRINTS" id="PR00508">
    <property type="entry name" value="S21N4MTFRASE"/>
</dbReference>
<dbReference type="AlphaFoldDB" id="A0A1G8TW30"/>
<dbReference type="InterPro" id="IPR001091">
    <property type="entry name" value="RM_Methyltransferase"/>
</dbReference>
<keyword evidence="2 6" id="KW-0698">rRNA processing</keyword>
<keyword evidence="4 6" id="KW-0808">Transferase</keyword>
<dbReference type="HAMAP" id="MF_01859">
    <property type="entry name" value="23SrRNA_methyltr_G"/>
    <property type="match status" value="1"/>
</dbReference>
<feature type="domain" description="Methyltransferase small" evidence="7">
    <location>
        <begin position="204"/>
        <end position="372"/>
    </location>
</feature>
<sequence length="376" mass="40958">MNRLTTSWGSHDLTRHPVDPRDQLRAWDASDEYLLDHLEGTVLDGRRLVVLGDRWGALTTSLAAYAPVQITDSWLTRQATRENLERAGRTAGGLLTTQDPPPDRIDVLLVRVPKSLALLEDQLHRLAPALHAESLVIGTGMVKEIHTSTLQLFERIIGPTKTSLARKKARLIFATPDPGLAREADPWPYRYRLPTGIGPMSGRTVTNHAGVFCADRLDIGTRFFLGHLPSSEGAARIVDLGCGNGVVGTSAALANPGAELVFTDESYQAVASAEATYRENADGRAEFLVGDGLAGLAADSVDLVLNNPPFHSHQAVTDTTARRMFADARRALRPGGELWVVGNRHLGHHVSMRRIFGNCRTVAGNPKFVVLRAVKR</sequence>
<dbReference type="InterPro" id="IPR017237">
    <property type="entry name" value="RLMG"/>
</dbReference>
<comment type="function">
    <text evidence="6">Specifically methylates the guanine in position 1835 (m2G1835) of 23S rRNA.</text>
</comment>
<keyword evidence="1 6" id="KW-0963">Cytoplasm</keyword>
<dbReference type="SUPFAM" id="SSF53335">
    <property type="entry name" value="S-adenosyl-L-methionine-dependent methyltransferases"/>
    <property type="match status" value="1"/>
</dbReference>
<dbReference type="InterPro" id="IPR007848">
    <property type="entry name" value="Small_mtfrase_dom"/>
</dbReference>
<reference evidence="9 10" key="1">
    <citation type="submission" date="2016-10" db="EMBL/GenBank/DDBJ databases">
        <authorList>
            <person name="de Groot N.N."/>
        </authorList>
    </citation>
    <scope>NUCLEOTIDE SEQUENCE [LARGE SCALE GENOMIC DNA]</scope>
    <source>
        <strain evidence="9 10">CGMCC 4.5727</strain>
    </source>
</reference>
<dbReference type="InterPro" id="IPR058679">
    <property type="entry name" value="RlmG_N"/>
</dbReference>
<evidence type="ECO:0000256" key="2">
    <source>
        <dbReference type="ARBA" id="ARBA00022552"/>
    </source>
</evidence>
<evidence type="ECO:0000313" key="9">
    <source>
        <dbReference type="EMBL" id="SDJ45721.1"/>
    </source>
</evidence>
<protein>
    <recommendedName>
        <fullName evidence="6">Ribosomal RNA large subunit methyltransferase G</fullName>
        <ecNumber evidence="6">2.1.1.174</ecNumber>
    </recommendedName>
    <alternativeName>
        <fullName evidence="6">23S rRNA m2G1835 methyltransferase</fullName>
    </alternativeName>
    <alternativeName>
        <fullName evidence="6">rRNA (guanine-N(2)-)-methyltransferase RlmG</fullName>
    </alternativeName>
</protein>
<dbReference type="InterPro" id="IPR002052">
    <property type="entry name" value="DNA_methylase_N6_adenine_CS"/>
</dbReference>
<dbReference type="Proteomes" id="UP000199155">
    <property type="component" value="Unassembled WGS sequence"/>
</dbReference>
<accession>A0A1G8TW30</accession>
<keyword evidence="3 6" id="KW-0489">Methyltransferase</keyword>
<dbReference type="RefSeq" id="WP_176953609.1">
    <property type="nucleotide sequence ID" value="NZ_FNFF01000001.1"/>
</dbReference>
<dbReference type="PANTHER" id="PTHR47816">
    <property type="entry name" value="RIBOSOMAL RNA SMALL SUBUNIT METHYLTRANSFERASE C"/>
    <property type="match status" value="1"/>
</dbReference>
<dbReference type="Pfam" id="PF05175">
    <property type="entry name" value="MTS"/>
    <property type="match status" value="1"/>
</dbReference>
<dbReference type="InterPro" id="IPR029063">
    <property type="entry name" value="SAM-dependent_MTases_sf"/>
</dbReference>
<dbReference type="GO" id="GO:0005737">
    <property type="term" value="C:cytoplasm"/>
    <property type="evidence" value="ECO:0007669"/>
    <property type="project" value="UniProtKB-SubCell"/>
</dbReference>
<dbReference type="STRING" id="417292.SAMN05421806_101489"/>
<comment type="subcellular location">
    <subcellularLocation>
        <location evidence="6">Cytoplasm</location>
    </subcellularLocation>
</comment>
<evidence type="ECO:0000256" key="4">
    <source>
        <dbReference type="ARBA" id="ARBA00022679"/>
    </source>
</evidence>
<evidence type="ECO:0000256" key="1">
    <source>
        <dbReference type="ARBA" id="ARBA00022490"/>
    </source>
</evidence>
<evidence type="ECO:0000259" key="8">
    <source>
        <dbReference type="Pfam" id="PF26049"/>
    </source>
</evidence>
<dbReference type="Gene3D" id="3.40.50.150">
    <property type="entry name" value="Vaccinia Virus protein VP39"/>
    <property type="match status" value="2"/>
</dbReference>
<dbReference type="InterPro" id="IPR046977">
    <property type="entry name" value="RsmC/RlmG"/>
</dbReference>
<dbReference type="CDD" id="cd02440">
    <property type="entry name" value="AdoMet_MTases"/>
    <property type="match status" value="1"/>
</dbReference>
<evidence type="ECO:0000259" key="7">
    <source>
        <dbReference type="Pfam" id="PF05175"/>
    </source>
</evidence>
<keyword evidence="5 6" id="KW-0949">S-adenosyl-L-methionine</keyword>
<comment type="catalytic activity">
    <reaction evidence="6">
        <text>guanosine(1835) in 23S rRNA + S-adenosyl-L-methionine = N(2)-methylguanosine(1835) in 23S rRNA + S-adenosyl-L-homocysteine + H(+)</text>
        <dbReference type="Rhea" id="RHEA:42744"/>
        <dbReference type="Rhea" id="RHEA-COMP:10217"/>
        <dbReference type="Rhea" id="RHEA-COMP:10218"/>
        <dbReference type="ChEBI" id="CHEBI:15378"/>
        <dbReference type="ChEBI" id="CHEBI:57856"/>
        <dbReference type="ChEBI" id="CHEBI:59789"/>
        <dbReference type="ChEBI" id="CHEBI:74269"/>
        <dbReference type="ChEBI" id="CHEBI:74481"/>
        <dbReference type="EC" id="2.1.1.174"/>
    </reaction>
</comment>
<dbReference type="EC" id="2.1.1.174" evidence="6"/>
<dbReference type="GO" id="GO:0003677">
    <property type="term" value="F:DNA binding"/>
    <property type="evidence" value="ECO:0007669"/>
    <property type="project" value="InterPro"/>
</dbReference>
<dbReference type="EMBL" id="FNFF01000001">
    <property type="protein sequence ID" value="SDJ45721.1"/>
    <property type="molecule type" value="Genomic_DNA"/>
</dbReference>
<evidence type="ECO:0000313" key="10">
    <source>
        <dbReference type="Proteomes" id="UP000199155"/>
    </source>
</evidence>
<evidence type="ECO:0000256" key="6">
    <source>
        <dbReference type="HAMAP-Rule" id="MF_01859"/>
    </source>
</evidence>
<keyword evidence="10" id="KW-1185">Reference proteome</keyword>
<name>A0A1G8TW30_9ACTN</name>
<evidence type="ECO:0000256" key="3">
    <source>
        <dbReference type="ARBA" id="ARBA00022603"/>
    </source>
</evidence>
<dbReference type="PANTHER" id="PTHR47816:SF5">
    <property type="entry name" value="RIBOSOMAL RNA LARGE SUBUNIT METHYLTRANSFERASE G"/>
    <property type="match status" value="1"/>
</dbReference>
<dbReference type="PIRSF" id="PIRSF037565">
    <property type="entry name" value="RRNA_m2G_Mtase_RsmD_prd"/>
    <property type="match status" value="1"/>
</dbReference>
<organism evidence="9 10">
    <name type="scientific">Streptomyces indicus</name>
    <dbReference type="NCBI Taxonomy" id="417292"/>
    <lineage>
        <taxon>Bacteria</taxon>
        <taxon>Bacillati</taxon>
        <taxon>Actinomycetota</taxon>
        <taxon>Actinomycetes</taxon>
        <taxon>Kitasatosporales</taxon>
        <taxon>Streptomycetaceae</taxon>
        <taxon>Streptomyces</taxon>
    </lineage>
</organism>
<proteinExistence type="inferred from homology"/>
<gene>
    <name evidence="6" type="primary">rlmG</name>
    <name evidence="9" type="ORF">SAMN05421806_101489</name>
</gene>
<feature type="domain" description="RlmG N-terminal" evidence="8">
    <location>
        <begin position="1"/>
        <end position="177"/>
    </location>
</feature>
<dbReference type="PROSITE" id="PS00092">
    <property type="entry name" value="N6_MTASE"/>
    <property type="match status" value="1"/>
</dbReference>
<dbReference type="GO" id="GO:0052916">
    <property type="term" value="F:23S rRNA (guanine(1835)-N(2))-methyltransferase activity"/>
    <property type="evidence" value="ECO:0007669"/>
    <property type="project" value="UniProtKB-EC"/>
</dbReference>
<dbReference type="Pfam" id="PF26049">
    <property type="entry name" value="RLMG_N"/>
    <property type="match status" value="1"/>
</dbReference>